<dbReference type="InterPro" id="IPR050645">
    <property type="entry name" value="Histidine_acid_phosphatase"/>
</dbReference>
<dbReference type="Proteomes" id="UP000816034">
    <property type="component" value="Unassembled WGS sequence"/>
</dbReference>
<dbReference type="InterPro" id="IPR029033">
    <property type="entry name" value="His_PPase_superfam"/>
</dbReference>
<protein>
    <recommendedName>
        <fullName evidence="4">Acid phosphatase</fullName>
    </recommendedName>
</protein>
<dbReference type="Pfam" id="PF00328">
    <property type="entry name" value="His_Phos_2"/>
    <property type="match status" value="1"/>
</dbReference>
<comment type="caution">
    <text evidence="2">The sequence shown here is derived from an EMBL/GenBank/DDBJ whole genome shotgun (WGS) entry which is preliminary data.</text>
</comment>
<proteinExistence type="inferred from homology"/>
<dbReference type="SUPFAM" id="SSF53254">
    <property type="entry name" value="Phosphoglycerate mutase-like"/>
    <property type="match status" value="1"/>
</dbReference>
<dbReference type="Gene3D" id="3.40.50.1240">
    <property type="entry name" value="Phosphoglycerate mutase-like"/>
    <property type="match status" value="1"/>
</dbReference>
<dbReference type="InterPro" id="IPR033379">
    <property type="entry name" value="Acid_Pase_AS"/>
</dbReference>
<reference evidence="2 3" key="1">
    <citation type="journal article" date="2018" name="BMC Genomics">
        <title>The genome of Naegleria lovaniensis, the basis for a comparative approach to unravel pathogenicity factors of the human pathogenic amoeba N. fowleri.</title>
        <authorList>
            <person name="Liechti N."/>
            <person name="Schurch N."/>
            <person name="Bruggmann R."/>
            <person name="Wittwer M."/>
        </authorList>
    </citation>
    <scope>NUCLEOTIDE SEQUENCE [LARGE SCALE GENOMIC DNA]</scope>
    <source>
        <strain evidence="2 3">ATCC 30569</strain>
    </source>
</reference>
<dbReference type="PANTHER" id="PTHR11567">
    <property type="entry name" value="ACID PHOSPHATASE-RELATED"/>
    <property type="match status" value="1"/>
</dbReference>
<evidence type="ECO:0008006" key="4">
    <source>
        <dbReference type="Google" id="ProtNLM"/>
    </source>
</evidence>
<dbReference type="PROSITE" id="PS00778">
    <property type="entry name" value="HIS_ACID_PHOSPHAT_2"/>
    <property type="match status" value="1"/>
</dbReference>
<dbReference type="GO" id="GO:0016791">
    <property type="term" value="F:phosphatase activity"/>
    <property type="evidence" value="ECO:0007669"/>
    <property type="project" value="TreeGrafter"/>
</dbReference>
<accession>A0AA88GB89</accession>
<dbReference type="InterPro" id="IPR000560">
    <property type="entry name" value="His_Pase_clade-2"/>
</dbReference>
<dbReference type="PROSITE" id="PS00616">
    <property type="entry name" value="HIS_ACID_PHOSPHAT_1"/>
    <property type="match status" value="1"/>
</dbReference>
<dbReference type="PANTHER" id="PTHR11567:SF202">
    <property type="entry name" value="LYSOPHOSPHATIDIC ACID PHOSPHATASE TYPE 6"/>
    <property type="match status" value="1"/>
</dbReference>
<evidence type="ECO:0000256" key="1">
    <source>
        <dbReference type="ARBA" id="ARBA00005375"/>
    </source>
</evidence>
<dbReference type="CDD" id="cd07061">
    <property type="entry name" value="HP_HAP_like"/>
    <property type="match status" value="1"/>
</dbReference>
<name>A0AA88GB89_NAELO</name>
<sequence length="513" mass="58638">MSFTSSLFGKVFKTKIFSSSSFLNTSQKIHHGKRVFMIGSTLALATGLYGIFHHDEDQSTKLDGSSNQDDHFKNWIGSSPLQAEDLYQFYFGDIQSEDELELIKVQIINRHGARTPINAIPSFIDSKPWECLPYDSKVVLIGDNHAHFKAVMETDDGLELYGNCMKGQLTAKGSLQMVEVGKSLRDQYLEKLFGNLSVDEIVKLMYVRSSDIRSRRTEYSAMYLLLGLLGENVKEYPTIHMFEESRETLYGHFKVCAKLGSIISKRLKTLGEETEKDPRLLEIKDKLLDLLEANSAQPQPAQSQTSEIHDKGLLEAKRVNNAKDLQQWESINNAFLGMLFHGHELPKGITLQDVEYVSQHVGKSGSFLFSAQDDVLKMNVGMLLRHLVTSMKKSGNKHLQKELDQRKMEVYLAHDTTIMPLLLALNMYNDEWPAFAATLAFELYATKKNPSKQFVKIVYNNQTLFLKPEQQEQFVQDSKTGLIPLEKFMEMTKPYEISRHEWTEICKLNRPRN</sequence>
<gene>
    <name evidence="2" type="ORF">C9374_013703</name>
</gene>
<evidence type="ECO:0000313" key="3">
    <source>
        <dbReference type="Proteomes" id="UP000816034"/>
    </source>
</evidence>
<dbReference type="AlphaFoldDB" id="A0AA88GB89"/>
<organism evidence="2 3">
    <name type="scientific">Naegleria lovaniensis</name>
    <name type="common">Amoeba</name>
    <dbReference type="NCBI Taxonomy" id="51637"/>
    <lineage>
        <taxon>Eukaryota</taxon>
        <taxon>Discoba</taxon>
        <taxon>Heterolobosea</taxon>
        <taxon>Tetramitia</taxon>
        <taxon>Eutetramitia</taxon>
        <taxon>Vahlkampfiidae</taxon>
        <taxon>Naegleria</taxon>
    </lineage>
</organism>
<keyword evidence="3" id="KW-1185">Reference proteome</keyword>
<dbReference type="RefSeq" id="XP_044541814.1">
    <property type="nucleotide sequence ID" value="XM_044689609.1"/>
</dbReference>
<dbReference type="GeneID" id="68106156"/>
<dbReference type="EMBL" id="PYSW02000072">
    <property type="protein sequence ID" value="KAG2372639.1"/>
    <property type="molecule type" value="Genomic_DNA"/>
</dbReference>
<comment type="similarity">
    <text evidence="1">Belongs to the histidine acid phosphatase family.</text>
</comment>
<evidence type="ECO:0000313" key="2">
    <source>
        <dbReference type="EMBL" id="KAG2372639.1"/>
    </source>
</evidence>